<dbReference type="InterPro" id="IPR005119">
    <property type="entry name" value="LysR_subst-bd"/>
</dbReference>
<dbReference type="Pfam" id="PF00126">
    <property type="entry name" value="HTH_1"/>
    <property type="match status" value="1"/>
</dbReference>
<dbReference type="AlphaFoldDB" id="A0A0A7HIW1"/>
<organism evidence="6">
    <name type="scientific">Clostridium tyrobutyricum</name>
    <dbReference type="NCBI Taxonomy" id="1519"/>
    <lineage>
        <taxon>Bacteria</taxon>
        <taxon>Bacillati</taxon>
        <taxon>Bacillota</taxon>
        <taxon>Clostridia</taxon>
        <taxon>Eubacteriales</taxon>
        <taxon>Clostridiaceae</taxon>
        <taxon>Clostridium</taxon>
    </lineage>
</organism>
<keyword evidence="2" id="KW-0805">Transcription regulation</keyword>
<dbReference type="RefSeq" id="WP_217811291.1">
    <property type="nucleotide sequence ID" value="NZ_JAHHUY010000001.1"/>
</dbReference>
<dbReference type="InterPro" id="IPR036390">
    <property type="entry name" value="WH_DNA-bd_sf"/>
</dbReference>
<dbReference type="Gene3D" id="1.10.10.10">
    <property type="entry name" value="Winged helix-like DNA-binding domain superfamily/Winged helix DNA-binding domain"/>
    <property type="match status" value="1"/>
</dbReference>
<dbReference type="PANTHER" id="PTHR30419:SF28">
    <property type="entry name" value="HTH-TYPE TRANSCRIPTIONAL REGULATOR BSDA"/>
    <property type="match status" value="1"/>
</dbReference>
<evidence type="ECO:0000256" key="4">
    <source>
        <dbReference type="ARBA" id="ARBA00023163"/>
    </source>
</evidence>
<dbReference type="GO" id="GO:0005829">
    <property type="term" value="C:cytosol"/>
    <property type="evidence" value="ECO:0007669"/>
    <property type="project" value="TreeGrafter"/>
</dbReference>
<dbReference type="SUPFAM" id="SSF53850">
    <property type="entry name" value="Periplasmic binding protein-like II"/>
    <property type="match status" value="1"/>
</dbReference>
<dbReference type="PANTHER" id="PTHR30419">
    <property type="entry name" value="HTH-TYPE TRANSCRIPTIONAL REGULATOR YBHD"/>
    <property type="match status" value="1"/>
</dbReference>
<dbReference type="EMBL" id="KM108102">
    <property type="protein sequence ID" value="AIZ03756.1"/>
    <property type="molecule type" value="Genomic_DNA"/>
</dbReference>
<dbReference type="GO" id="GO:0003677">
    <property type="term" value="F:DNA binding"/>
    <property type="evidence" value="ECO:0007669"/>
    <property type="project" value="UniProtKB-KW"/>
</dbReference>
<comment type="similarity">
    <text evidence="1">Belongs to the LysR transcriptional regulatory family.</text>
</comment>
<dbReference type="PRINTS" id="PR00039">
    <property type="entry name" value="HTHLYSR"/>
</dbReference>
<gene>
    <name evidence="6" type="primary">lysR</name>
    <name evidence="6" type="ORF">CTB_26090</name>
</gene>
<sequence length="300" mass="34180">MDIRQIKYFLTVAEEGQITSAAKRLNISQPPLSQQLKSLENELGVDLLIRKSRNVELTEAGMILRDKAEQILELVNAAEKQLKDFHKGLKGTVNIGSVASSAIAILPEKVYRFHTKYPNVNFQLWDGDSFRIMELLNTGIIELGLVRSPFNPKLLNLYNSIYIKNETLKDHIHDSMVTVAKSKFYENISECENAISLKDLKDKPLIIHRRFETIINKACSKLNFTPNIICKNDDLISSLTWANEGIGIALVPRTSSTLMYNTNLDIREIKDPSMEAKSTLIWMKNRYLSTAASHFIEYFK</sequence>
<evidence type="ECO:0000256" key="3">
    <source>
        <dbReference type="ARBA" id="ARBA00023125"/>
    </source>
</evidence>
<dbReference type="InterPro" id="IPR036388">
    <property type="entry name" value="WH-like_DNA-bd_sf"/>
</dbReference>
<dbReference type="CDD" id="cd05466">
    <property type="entry name" value="PBP2_LTTR_substrate"/>
    <property type="match status" value="1"/>
</dbReference>
<reference evidence="6" key="1">
    <citation type="submission" date="2014-07" db="EMBL/GenBank/DDBJ databases">
        <title>Clostridium tyrobutyricum BAS7.</title>
        <authorList>
            <person name="Kim S."/>
            <person name="Choi O."/>
            <person name="Woo H.M."/>
            <person name="Sang B.-I."/>
            <person name="Um Y."/>
        </authorList>
    </citation>
    <scope>NUCLEOTIDE SEQUENCE</scope>
    <source>
        <strain evidence="6">BAS7</strain>
    </source>
</reference>
<name>A0A0A7HIW1_CLOTY</name>
<dbReference type="Gene3D" id="3.40.190.290">
    <property type="match status" value="1"/>
</dbReference>
<dbReference type="InterPro" id="IPR000847">
    <property type="entry name" value="LysR_HTH_N"/>
</dbReference>
<dbReference type="PROSITE" id="PS50931">
    <property type="entry name" value="HTH_LYSR"/>
    <property type="match status" value="1"/>
</dbReference>
<dbReference type="SUPFAM" id="SSF46785">
    <property type="entry name" value="Winged helix' DNA-binding domain"/>
    <property type="match status" value="1"/>
</dbReference>
<evidence type="ECO:0000256" key="2">
    <source>
        <dbReference type="ARBA" id="ARBA00023015"/>
    </source>
</evidence>
<accession>A0A0A7HIW1</accession>
<evidence type="ECO:0000259" key="5">
    <source>
        <dbReference type="PROSITE" id="PS50931"/>
    </source>
</evidence>
<evidence type="ECO:0000256" key="1">
    <source>
        <dbReference type="ARBA" id="ARBA00009437"/>
    </source>
</evidence>
<evidence type="ECO:0000313" key="6">
    <source>
        <dbReference type="EMBL" id="AIZ03756.1"/>
    </source>
</evidence>
<proteinExistence type="inferred from homology"/>
<keyword evidence="3" id="KW-0238">DNA-binding</keyword>
<dbReference type="FunFam" id="1.10.10.10:FF:000001">
    <property type="entry name" value="LysR family transcriptional regulator"/>
    <property type="match status" value="1"/>
</dbReference>
<feature type="domain" description="HTH lysR-type" evidence="5">
    <location>
        <begin position="1"/>
        <end position="58"/>
    </location>
</feature>
<protein>
    <submittedName>
        <fullName evidence="6">LysR family transcriptional regulator</fullName>
    </submittedName>
</protein>
<dbReference type="InterPro" id="IPR050950">
    <property type="entry name" value="HTH-type_LysR_regulators"/>
</dbReference>
<dbReference type="Pfam" id="PF03466">
    <property type="entry name" value="LysR_substrate"/>
    <property type="match status" value="2"/>
</dbReference>
<keyword evidence="4" id="KW-0804">Transcription</keyword>
<dbReference type="GO" id="GO:0003700">
    <property type="term" value="F:DNA-binding transcription factor activity"/>
    <property type="evidence" value="ECO:0007669"/>
    <property type="project" value="InterPro"/>
</dbReference>